<dbReference type="EMBL" id="QSON01000007">
    <property type="protein sequence ID" value="RGJ02777.1"/>
    <property type="molecule type" value="Genomic_DNA"/>
</dbReference>
<dbReference type="Proteomes" id="UP000261257">
    <property type="component" value="Unassembled WGS sequence"/>
</dbReference>
<dbReference type="Proteomes" id="UP000095651">
    <property type="component" value="Unassembled WGS sequence"/>
</dbReference>
<gene>
    <name evidence="2" type="ORF">DWX31_09410</name>
    <name evidence="4" type="ORF">DXC39_01850</name>
    <name evidence="3" type="ORF">DXD79_16640</name>
    <name evidence="1" type="ORF">ERS852407_00596</name>
</gene>
<reference evidence="1 5" key="1">
    <citation type="submission" date="2015-09" db="EMBL/GenBank/DDBJ databases">
        <authorList>
            <consortium name="Pathogen Informatics"/>
        </authorList>
    </citation>
    <scope>NUCLEOTIDE SEQUENCE [LARGE SCALE GENOMIC DNA]</scope>
    <source>
        <strain evidence="1 5">2789STDY5608850</strain>
    </source>
</reference>
<name>A0A173Y2Q9_9FIRM</name>
<accession>A0A173Y2Q9</accession>
<evidence type="ECO:0000313" key="3">
    <source>
        <dbReference type="EMBL" id="RGJ02777.1"/>
    </source>
</evidence>
<dbReference type="EMBL" id="QTJW01000005">
    <property type="protein sequence ID" value="RGD71112.1"/>
    <property type="molecule type" value="Genomic_DNA"/>
</dbReference>
<dbReference type="AlphaFoldDB" id="A0A173Y2Q9"/>
<dbReference type="GeneID" id="86062979"/>
<proteinExistence type="predicted"/>
<dbReference type="Proteomes" id="UP000261023">
    <property type="component" value="Unassembled WGS sequence"/>
</dbReference>
<evidence type="ECO:0000313" key="2">
    <source>
        <dbReference type="EMBL" id="RGD71112.1"/>
    </source>
</evidence>
<protein>
    <submittedName>
        <fullName evidence="1">PTS system phosphocarrier protein HPr</fullName>
    </submittedName>
</protein>
<evidence type="ECO:0000313" key="6">
    <source>
        <dbReference type="Proteomes" id="UP000261023"/>
    </source>
</evidence>
<dbReference type="Proteomes" id="UP000263014">
    <property type="component" value="Unassembled WGS sequence"/>
</dbReference>
<dbReference type="RefSeq" id="WP_002603834.1">
    <property type="nucleotide sequence ID" value="NZ_CABIXC010000001.1"/>
</dbReference>
<dbReference type="InterPro" id="IPR035895">
    <property type="entry name" value="HPr-like_sf"/>
</dbReference>
<dbReference type="SUPFAM" id="SSF55594">
    <property type="entry name" value="HPr-like"/>
    <property type="match status" value="1"/>
</dbReference>
<organism evidence="1 5">
    <name type="scientific">Hungatella hathewayi</name>
    <dbReference type="NCBI Taxonomy" id="154046"/>
    <lineage>
        <taxon>Bacteria</taxon>
        <taxon>Bacillati</taxon>
        <taxon>Bacillota</taxon>
        <taxon>Clostridia</taxon>
        <taxon>Lachnospirales</taxon>
        <taxon>Lachnospiraceae</taxon>
        <taxon>Hungatella</taxon>
    </lineage>
</organism>
<dbReference type="EMBL" id="QSSQ01000001">
    <property type="protein sequence ID" value="RGM08734.1"/>
    <property type="molecule type" value="Genomic_DNA"/>
</dbReference>
<evidence type="ECO:0000313" key="7">
    <source>
        <dbReference type="Proteomes" id="UP000261257"/>
    </source>
</evidence>
<reference evidence="6 7" key="2">
    <citation type="submission" date="2018-08" db="EMBL/GenBank/DDBJ databases">
        <title>A genome reference for cultivated species of the human gut microbiota.</title>
        <authorList>
            <person name="Zou Y."/>
            <person name="Xue W."/>
            <person name="Luo G."/>
        </authorList>
    </citation>
    <scope>NUCLEOTIDE SEQUENCE [LARGE SCALE GENOMIC DNA]</scope>
    <source>
        <strain evidence="2 6">AF19-13AC</strain>
        <strain evidence="4 7">TF05-11AC</strain>
        <strain evidence="3 8">TM09-12</strain>
    </source>
</reference>
<evidence type="ECO:0000313" key="4">
    <source>
        <dbReference type="EMBL" id="RGM08734.1"/>
    </source>
</evidence>
<evidence type="ECO:0000313" key="1">
    <source>
        <dbReference type="EMBL" id="CUN57215.1"/>
    </source>
</evidence>
<sequence>MKRVKVGFWGIDSILEFVKITGSSRHKMELVCGSTVVDAKSLLSVLSVKAAQAVELVIHEECCERLLERLDPYIEHGSLLDRAHHLSA</sequence>
<dbReference type="OrthoDB" id="1911397at2"/>
<dbReference type="EMBL" id="CYZE01000001">
    <property type="protein sequence ID" value="CUN57215.1"/>
    <property type="molecule type" value="Genomic_DNA"/>
</dbReference>
<evidence type="ECO:0000313" key="5">
    <source>
        <dbReference type="Proteomes" id="UP000095651"/>
    </source>
</evidence>
<evidence type="ECO:0000313" key="8">
    <source>
        <dbReference type="Proteomes" id="UP000263014"/>
    </source>
</evidence>